<keyword evidence="1 3" id="KW-0238">DNA-binding</keyword>
<name>A0A0N0NQR0_9EURO</name>
<feature type="compositionally biased region" description="Basic residues" evidence="4">
    <location>
        <begin position="113"/>
        <end position="125"/>
    </location>
</feature>
<feature type="region of interest" description="Disordered" evidence="4">
    <location>
        <begin position="1"/>
        <end position="39"/>
    </location>
</feature>
<dbReference type="GeneID" id="28738332"/>
<dbReference type="PROSITE" id="PS50118">
    <property type="entry name" value="HMG_BOX_2"/>
    <property type="match status" value="1"/>
</dbReference>
<evidence type="ECO:0000256" key="4">
    <source>
        <dbReference type="SAM" id="MobiDB-lite"/>
    </source>
</evidence>
<dbReference type="InterPro" id="IPR009071">
    <property type="entry name" value="HMG_box_dom"/>
</dbReference>
<dbReference type="PANTHER" id="PTHR45789">
    <property type="entry name" value="FI18025P1"/>
    <property type="match status" value="1"/>
</dbReference>
<dbReference type="GO" id="GO:0005634">
    <property type="term" value="C:nucleus"/>
    <property type="evidence" value="ECO:0007669"/>
    <property type="project" value="UniProtKB-UniRule"/>
</dbReference>
<dbReference type="GO" id="GO:0000981">
    <property type="term" value="F:DNA-binding transcription factor activity, RNA polymerase II-specific"/>
    <property type="evidence" value="ECO:0007669"/>
    <property type="project" value="TreeGrafter"/>
</dbReference>
<dbReference type="Proteomes" id="UP000038010">
    <property type="component" value="Unassembled WGS sequence"/>
</dbReference>
<dbReference type="PANTHER" id="PTHR45789:SF2">
    <property type="entry name" value="FI18025P1"/>
    <property type="match status" value="1"/>
</dbReference>
<dbReference type="SUPFAM" id="SSF47095">
    <property type="entry name" value="HMG-box"/>
    <property type="match status" value="1"/>
</dbReference>
<dbReference type="AlphaFoldDB" id="A0A0N0NQR0"/>
<evidence type="ECO:0000256" key="2">
    <source>
        <dbReference type="ARBA" id="ARBA00023242"/>
    </source>
</evidence>
<evidence type="ECO:0000259" key="5">
    <source>
        <dbReference type="PROSITE" id="PS50118"/>
    </source>
</evidence>
<dbReference type="VEuPathDB" id="FungiDB:AB675_6180"/>
<dbReference type="InterPro" id="IPR051356">
    <property type="entry name" value="SOX/SOX-like_TF"/>
</dbReference>
<dbReference type="EMBL" id="LFJN01000004">
    <property type="protein sequence ID" value="KPI44198.1"/>
    <property type="molecule type" value="Genomic_DNA"/>
</dbReference>
<feature type="region of interest" description="Disordered" evidence="4">
    <location>
        <begin position="236"/>
        <end position="299"/>
    </location>
</feature>
<dbReference type="GO" id="GO:0000978">
    <property type="term" value="F:RNA polymerase II cis-regulatory region sequence-specific DNA binding"/>
    <property type="evidence" value="ECO:0007669"/>
    <property type="project" value="TreeGrafter"/>
</dbReference>
<evidence type="ECO:0000256" key="3">
    <source>
        <dbReference type="PROSITE-ProRule" id="PRU00267"/>
    </source>
</evidence>
<feature type="compositionally biased region" description="Low complexity" evidence="4">
    <location>
        <begin position="74"/>
        <end position="84"/>
    </location>
</feature>
<accession>A0A0N0NQR0</accession>
<reference evidence="6 7" key="1">
    <citation type="submission" date="2015-06" db="EMBL/GenBank/DDBJ databases">
        <title>Draft genome of the ant-associated black yeast Phialophora attae CBS 131958.</title>
        <authorList>
            <person name="Moreno L.F."/>
            <person name="Stielow B.J."/>
            <person name="de Hoog S."/>
            <person name="Vicente V.A."/>
            <person name="Weiss V.A."/>
            <person name="de Vries M."/>
            <person name="Cruz L.M."/>
            <person name="Souza E.M."/>
        </authorList>
    </citation>
    <scope>NUCLEOTIDE SEQUENCE [LARGE SCALE GENOMIC DNA]</scope>
    <source>
        <strain evidence="6 7">CBS 131958</strain>
    </source>
</reference>
<dbReference type="SMART" id="SM00398">
    <property type="entry name" value="HMG"/>
    <property type="match status" value="1"/>
</dbReference>
<sequence length="435" mass="48961">MSRPSDARPPSPPHSNDGDHVDHSLSHPGQALYTPPMGNMPLATMDARYGQYGDPSLYHTAPHPEYYEQQPTAYYPYPSRHYSPSPAPREGMQTRSGRALRFPDSPVGGRRAPSPRKRLPRRKPGKANNVGHVIDRPLSVTTADYDIPVRDMDAWVNRSVEERLAEAAKKNGYISRPMNSFMLYRSAYAERVKKFCSENNHQVVSKVTGASWPLEPDEIRKKYERLALLERDNHQAAHPEYKFAPNKAGKKRGRDDDVDSDSDGEWGGRGKRSRTGGSVRRGDTRSNTGTPFEGDQWPGYHSPAPYGHYGYQQNPSSYAYQYRSVPYRFRHYPGHGHVEDVHFRQYEDPFPVQDNMQSMVGLPNADGHHLLGDAGAGPEAMLDPRLGVDPDFALQSVEALGRASHHQEPFHPGNATLGGYEAGSDFDREFQHFRE</sequence>
<evidence type="ECO:0000313" key="7">
    <source>
        <dbReference type="Proteomes" id="UP000038010"/>
    </source>
</evidence>
<feature type="compositionally biased region" description="Basic and acidic residues" evidence="4">
    <location>
        <begin position="16"/>
        <end position="25"/>
    </location>
</feature>
<dbReference type="OrthoDB" id="2307332at2759"/>
<dbReference type="Gene3D" id="1.10.30.10">
    <property type="entry name" value="High mobility group box domain"/>
    <property type="match status" value="1"/>
</dbReference>
<dbReference type="CDD" id="cd01389">
    <property type="entry name" value="HMG-box_ROX1-like"/>
    <property type="match status" value="1"/>
</dbReference>
<dbReference type="Pfam" id="PF00505">
    <property type="entry name" value="HMG_box"/>
    <property type="match status" value="1"/>
</dbReference>
<dbReference type="RefSeq" id="XP_018004161.1">
    <property type="nucleotide sequence ID" value="XM_018146452.1"/>
</dbReference>
<feature type="domain" description="HMG box" evidence="5">
    <location>
        <begin position="174"/>
        <end position="242"/>
    </location>
</feature>
<protein>
    <recommendedName>
        <fullName evidence="5">HMG box domain-containing protein</fullName>
    </recommendedName>
</protein>
<evidence type="ECO:0000313" key="6">
    <source>
        <dbReference type="EMBL" id="KPI44198.1"/>
    </source>
</evidence>
<dbReference type="InterPro" id="IPR036910">
    <property type="entry name" value="HMG_box_dom_sf"/>
</dbReference>
<organism evidence="6 7">
    <name type="scientific">Cyphellophora attinorum</name>
    <dbReference type="NCBI Taxonomy" id="1664694"/>
    <lineage>
        <taxon>Eukaryota</taxon>
        <taxon>Fungi</taxon>
        <taxon>Dikarya</taxon>
        <taxon>Ascomycota</taxon>
        <taxon>Pezizomycotina</taxon>
        <taxon>Eurotiomycetes</taxon>
        <taxon>Chaetothyriomycetidae</taxon>
        <taxon>Chaetothyriales</taxon>
        <taxon>Cyphellophoraceae</taxon>
        <taxon>Cyphellophora</taxon>
    </lineage>
</organism>
<evidence type="ECO:0000256" key="1">
    <source>
        <dbReference type="ARBA" id="ARBA00023125"/>
    </source>
</evidence>
<comment type="caution">
    <text evidence="6">The sequence shown here is derived from an EMBL/GenBank/DDBJ whole genome shotgun (WGS) entry which is preliminary data.</text>
</comment>
<proteinExistence type="predicted"/>
<feature type="DNA-binding region" description="HMG box" evidence="3">
    <location>
        <begin position="174"/>
        <end position="242"/>
    </location>
</feature>
<dbReference type="STRING" id="1664694.A0A0N0NQR0"/>
<keyword evidence="7" id="KW-1185">Reference proteome</keyword>
<keyword evidence="2 3" id="KW-0539">Nucleus</keyword>
<feature type="region of interest" description="Disordered" evidence="4">
    <location>
        <begin position="74"/>
        <end position="131"/>
    </location>
</feature>
<gene>
    <name evidence="6" type="ORF">AB675_6180</name>
</gene>